<name>A0ABT9R355_9ACTN</name>
<evidence type="ECO:0000313" key="2">
    <source>
        <dbReference type="Proteomes" id="UP001230426"/>
    </source>
</evidence>
<evidence type="ECO:0000313" key="1">
    <source>
        <dbReference type="EMBL" id="MDP9863667.1"/>
    </source>
</evidence>
<proteinExistence type="predicted"/>
<protein>
    <submittedName>
        <fullName evidence="1">Uncharacterized protein</fullName>
    </submittedName>
</protein>
<reference evidence="1 2" key="1">
    <citation type="submission" date="2023-07" db="EMBL/GenBank/DDBJ databases">
        <title>Sequencing the genomes of 1000 actinobacteria strains.</title>
        <authorList>
            <person name="Klenk H.-P."/>
        </authorList>
    </citation>
    <scope>NUCLEOTIDE SEQUENCE [LARGE SCALE GENOMIC DNA]</scope>
    <source>
        <strain evidence="1 2">DSM 44109</strain>
    </source>
</reference>
<keyword evidence="2" id="KW-1185">Reference proteome</keyword>
<sequence>MLLRLHGQDPTADRLPAAIRCRAAS</sequence>
<organism evidence="1 2">
    <name type="scientific">Streptosporangium brasiliense</name>
    <dbReference type="NCBI Taxonomy" id="47480"/>
    <lineage>
        <taxon>Bacteria</taxon>
        <taxon>Bacillati</taxon>
        <taxon>Actinomycetota</taxon>
        <taxon>Actinomycetes</taxon>
        <taxon>Streptosporangiales</taxon>
        <taxon>Streptosporangiaceae</taxon>
        <taxon>Streptosporangium</taxon>
    </lineage>
</organism>
<dbReference type="EMBL" id="JAUSRB010000002">
    <property type="protein sequence ID" value="MDP9863667.1"/>
    <property type="molecule type" value="Genomic_DNA"/>
</dbReference>
<accession>A0ABT9R355</accession>
<dbReference type="Proteomes" id="UP001230426">
    <property type="component" value="Unassembled WGS sequence"/>
</dbReference>
<comment type="caution">
    <text evidence="1">The sequence shown here is derived from an EMBL/GenBank/DDBJ whole genome shotgun (WGS) entry which is preliminary data.</text>
</comment>
<gene>
    <name evidence="1" type="ORF">J2S55_002933</name>
</gene>